<dbReference type="OrthoDB" id="4924750at2"/>
<feature type="region of interest" description="Disordered" evidence="1">
    <location>
        <begin position="230"/>
        <end position="281"/>
    </location>
</feature>
<accession>A0A1J7CIH5</accession>
<proteinExistence type="predicted"/>
<keyword evidence="3" id="KW-1185">Reference proteome</keyword>
<protein>
    <recommendedName>
        <fullName evidence="4">Cobalamin biosynthesis protein CbiX</fullName>
    </recommendedName>
</protein>
<dbReference type="STRING" id="1428644.BIV57_00935"/>
<reference evidence="2 3" key="1">
    <citation type="submission" date="2016-10" db="EMBL/GenBank/DDBJ databases">
        <title>Genome sequence of Streptomyces gilvigriseus MUSC 26.</title>
        <authorList>
            <person name="Lee L.-H."/>
            <person name="Ser H.-L."/>
        </authorList>
    </citation>
    <scope>NUCLEOTIDE SEQUENCE [LARGE SCALE GENOMIC DNA]</scope>
    <source>
        <strain evidence="2 3">MUSC 26</strain>
    </source>
</reference>
<dbReference type="EMBL" id="MLCF01000002">
    <property type="protein sequence ID" value="OIV39434.1"/>
    <property type="molecule type" value="Genomic_DNA"/>
</dbReference>
<feature type="compositionally biased region" description="Low complexity" evidence="1">
    <location>
        <begin position="257"/>
        <end position="281"/>
    </location>
</feature>
<evidence type="ECO:0000256" key="1">
    <source>
        <dbReference type="SAM" id="MobiDB-lite"/>
    </source>
</evidence>
<evidence type="ECO:0000313" key="2">
    <source>
        <dbReference type="EMBL" id="OIV39434.1"/>
    </source>
</evidence>
<comment type="caution">
    <text evidence="2">The sequence shown here is derived from an EMBL/GenBank/DDBJ whole genome shotgun (WGS) entry which is preliminary data.</text>
</comment>
<feature type="compositionally biased region" description="Basic and acidic residues" evidence="1">
    <location>
        <begin position="233"/>
        <end position="253"/>
    </location>
</feature>
<name>A0A1J7CIH5_9ACTN</name>
<gene>
    <name evidence="2" type="ORF">BIV57_00935</name>
</gene>
<dbReference type="Proteomes" id="UP000243342">
    <property type="component" value="Unassembled WGS sequence"/>
</dbReference>
<dbReference type="AlphaFoldDB" id="A0A1J7CIH5"/>
<evidence type="ECO:0000313" key="3">
    <source>
        <dbReference type="Proteomes" id="UP000243342"/>
    </source>
</evidence>
<evidence type="ECO:0008006" key="4">
    <source>
        <dbReference type="Google" id="ProtNLM"/>
    </source>
</evidence>
<organism evidence="2 3">
    <name type="scientific">Mangrovactinospora gilvigrisea</name>
    <dbReference type="NCBI Taxonomy" id="1428644"/>
    <lineage>
        <taxon>Bacteria</taxon>
        <taxon>Bacillati</taxon>
        <taxon>Actinomycetota</taxon>
        <taxon>Actinomycetes</taxon>
        <taxon>Kitasatosporales</taxon>
        <taxon>Streptomycetaceae</taxon>
        <taxon>Mangrovactinospora</taxon>
    </lineage>
</organism>
<dbReference type="RefSeq" id="WP_071654637.1">
    <property type="nucleotide sequence ID" value="NZ_MLCF01000002.1"/>
</dbReference>
<sequence>MTRPPAVIAVAGYESAFGEALRGLMPAGVEVAARGRELHRLAAGLTGRGQVVCVVPMTLGRDPRLVADTARTLLALPAAQRAGVMLSAPFGTPVHLIGWLRGLARRTPADHALLVTAPTGGIDEDAELFRISRTVRQYGRHRLVETALAGGDPDPAEGVRRCRLLGARRVALLPAAFGTAEAPAGAAPADGTVRAVGPLLGPAGLAGVLRARVAEAVHRREHGIDGLAAGAAADHDHGPAHSHGPDADHDHSRTPGAAACPSSRSTSTATATSRSTPAAAH</sequence>